<comment type="similarity">
    <text evidence="1 6 7">Belongs to the complex I 49 kDa subunit family.</text>
</comment>
<proteinExistence type="inferred from homology"/>
<keyword evidence="2 6" id="KW-0813">Transport</keyword>
<evidence type="ECO:0000256" key="2">
    <source>
        <dbReference type="ARBA" id="ARBA00022448"/>
    </source>
</evidence>
<comment type="subcellular location">
    <subcellularLocation>
        <location evidence="6">Cell membrane</location>
        <topology evidence="6">Peripheral membrane protein</topology>
        <orientation evidence="6">Cytoplasmic side</orientation>
    </subcellularLocation>
</comment>
<keyword evidence="6" id="KW-1003">Cell membrane</keyword>
<keyword evidence="6" id="KW-0472">Membrane</keyword>
<dbReference type="HAMAP" id="MF_01358">
    <property type="entry name" value="NDH1_NuoD"/>
    <property type="match status" value="1"/>
</dbReference>
<evidence type="ECO:0000256" key="6">
    <source>
        <dbReference type="HAMAP-Rule" id="MF_01358"/>
    </source>
</evidence>
<keyword evidence="3 6" id="KW-0874">Quinone</keyword>
<name>A0A660LBI8_9ACTN</name>
<evidence type="ECO:0000259" key="8">
    <source>
        <dbReference type="Pfam" id="PF00346"/>
    </source>
</evidence>
<dbReference type="Gene3D" id="1.10.645.10">
    <property type="entry name" value="Cytochrome-c3 Hydrogenase, chain B"/>
    <property type="match status" value="1"/>
</dbReference>
<dbReference type="EMBL" id="RBIL01000001">
    <property type="protein sequence ID" value="RKQ91949.1"/>
    <property type="molecule type" value="Genomic_DNA"/>
</dbReference>
<keyword evidence="5 6" id="KW-0520">NAD</keyword>
<dbReference type="Proteomes" id="UP000278962">
    <property type="component" value="Unassembled WGS sequence"/>
</dbReference>
<dbReference type="InterPro" id="IPR029014">
    <property type="entry name" value="NiFe-Hase_large"/>
</dbReference>
<evidence type="ECO:0000313" key="9">
    <source>
        <dbReference type="EMBL" id="RKQ91949.1"/>
    </source>
</evidence>
<dbReference type="GO" id="GO:0048038">
    <property type="term" value="F:quinone binding"/>
    <property type="evidence" value="ECO:0007669"/>
    <property type="project" value="UniProtKB-KW"/>
</dbReference>
<gene>
    <name evidence="6" type="primary">nuoD</name>
    <name evidence="9" type="ORF">C8N24_1788</name>
</gene>
<organism evidence="9 10">
    <name type="scientific">Solirubrobacter pauli</name>
    <dbReference type="NCBI Taxonomy" id="166793"/>
    <lineage>
        <taxon>Bacteria</taxon>
        <taxon>Bacillati</taxon>
        <taxon>Actinomycetota</taxon>
        <taxon>Thermoleophilia</taxon>
        <taxon>Solirubrobacterales</taxon>
        <taxon>Solirubrobacteraceae</taxon>
        <taxon>Solirubrobacter</taxon>
    </lineage>
</organism>
<dbReference type="PANTHER" id="PTHR11993:SF10">
    <property type="entry name" value="NADH DEHYDROGENASE [UBIQUINONE] IRON-SULFUR PROTEIN 2, MITOCHONDRIAL"/>
    <property type="match status" value="1"/>
</dbReference>
<evidence type="ECO:0000256" key="3">
    <source>
        <dbReference type="ARBA" id="ARBA00022719"/>
    </source>
</evidence>
<dbReference type="InterPro" id="IPR022885">
    <property type="entry name" value="NDH1_su_D/H"/>
</dbReference>
<dbReference type="GO" id="GO:0050136">
    <property type="term" value="F:NADH dehydrogenase (quinone) (non-electrogenic) activity"/>
    <property type="evidence" value="ECO:0007669"/>
    <property type="project" value="UniProtKB-UniRule"/>
</dbReference>
<feature type="domain" description="NADH-quinone oxidoreductase subunit D" evidence="8">
    <location>
        <begin position="154"/>
        <end position="424"/>
    </location>
</feature>
<sequence length="424" mass="47957">MSDVTQRTGQTSAVPGLGYRELEESSYDAGYLEHPEHEELLTLNFGPHHPATHGVLRLITTLEGEVIRDLKPVIGYVHTGIEKNCEDKAYWKVIPLVERMDYLSYYFNAMAYCGAVETLLDIDVPPRAQYLRVAHLELNRIASHLLWLATGGLDLGAMSVFFYGWRDRDQILDLFEMSSGQRMHPRYFQVGGVAEDVPAGWVKKVKAFTATFPKRLDQYADLIDNNQLLLQRLRGTNIVDKDTLLQLGVTGPLLRAAGNPWDLRKAHPYSSYDHFDFKIPIGTVGDNYDRYRVRMAEMRESVKIIDQALDGLPDGDYITNNRKYALPPRHELATSMEALIHHFKLVTEGFRVPPGEAYYPIESPRGELACFVRSDGSSKPARVHMRDPSFVNLQSLKVMTEGEYVADMIIALAMLDPILGGIDR</sequence>
<dbReference type="PROSITE" id="PS00535">
    <property type="entry name" value="COMPLEX1_49K"/>
    <property type="match status" value="1"/>
</dbReference>
<comment type="catalytic activity">
    <reaction evidence="6">
        <text>a quinone + NADH + 5 H(+)(in) = a quinol + NAD(+) + 4 H(+)(out)</text>
        <dbReference type="Rhea" id="RHEA:57888"/>
        <dbReference type="ChEBI" id="CHEBI:15378"/>
        <dbReference type="ChEBI" id="CHEBI:24646"/>
        <dbReference type="ChEBI" id="CHEBI:57540"/>
        <dbReference type="ChEBI" id="CHEBI:57945"/>
        <dbReference type="ChEBI" id="CHEBI:132124"/>
    </reaction>
</comment>
<dbReference type="Pfam" id="PF00346">
    <property type="entry name" value="Complex1_49kDa"/>
    <property type="match status" value="1"/>
</dbReference>
<dbReference type="AlphaFoldDB" id="A0A660LBI8"/>
<dbReference type="InterPro" id="IPR014029">
    <property type="entry name" value="NADH_UbQ_OxRdtase_49kDa_CS"/>
</dbReference>
<protein>
    <recommendedName>
        <fullName evidence="6">NADH-quinone oxidoreductase subunit D</fullName>
        <ecNumber evidence="6">7.1.1.-</ecNumber>
    </recommendedName>
    <alternativeName>
        <fullName evidence="6">NADH dehydrogenase I subunit D</fullName>
    </alternativeName>
    <alternativeName>
        <fullName evidence="6">NDH-1 subunit D</fullName>
    </alternativeName>
</protein>
<comment type="function">
    <text evidence="6">NDH-1 shuttles electrons from NADH, via FMN and iron-sulfur (Fe-S) centers, to quinones in the respiratory chain. The immediate electron acceptor for the enzyme in this species is believed to be a menaquinone. Couples the redox reaction to proton translocation (for every two electrons transferred, four hydrogen ions are translocated across the cytoplasmic membrane), and thus conserves the redox energy in a proton gradient.</text>
</comment>
<keyword evidence="10" id="KW-1185">Reference proteome</keyword>
<comment type="caution">
    <text evidence="9">The sequence shown here is derived from an EMBL/GenBank/DDBJ whole genome shotgun (WGS) entry which is preliminary data.</text>
</comment>
<reference evidence="9 10" key="1">
    <citation type="submission" date="2018-10" db="EMBL/GenBank/DDBJ databases">
        <title>Genomic Encyclopedia of Archaeal and Bacterial Type Strains, Phase II (KMG-II): from individual species to whole genera.</title>
        <authorList>
            <person name="Goeker M."/>
        </authorList>
    </citation>
    <scope>NUCLEOTIDE SEQUENCE [LARGE SCALE GENOMIC DNA]</scope>
    <source>
        <strain evidence="9 10">DSM 14954</strain>
    </source>
</reference>
<dbReference type="SUPFAM" id="SSF56762">
    <property type="entry name" value="HydB/Nqo4-like"/>
    <property type="match status" value="1"/>
</dbReference>
<dbReference type="InterPro" id="IPR001135">
    <property type="entry name" value="NADH_Q_OxRdtase_suD"/>
</dbReference>
<evidence type="ECO:0000256" key="1">
    <source>
        <dbReference type="ARBA" id="ARBA00005769"/>
    </source>
</evidence>
<comment type="subunit">
    <text evidence="6">NDH-1 is composed of 14 different subunits. Subunits NuoB, C, D, E, F, and G constitute the peripheral sector of the complex.</text>
</comment>
<dbReference type="PANTHER" id="PTHR11993">
    <property type="entry name" value="NADH-UBIQUINONE OXIDOREDUCTASE 49 KDA SUBUNIT"/>
    <property type="match status" value="1"/>
</dbReference>
<dbReference type="GO" id="GO:0005886">
    <property type="term" value="C:plasma membrane"/>
    <property type="evidence" value="ECO:0007669"/>
    <property type="project" value="UniProtKB-SubCell"/>
</dbReference>
<keyword evidence="4 6" id="KW-1278">Translocase</keyword>
<accession>A0A660LBI8</accession>
<evidence type="ECO:0000256" key="4">
    <source>
        <dbReference type="ARBA" id="ARBA00022967"/>
    </source>
</evidence>
<dbReference type="GO" id="GO:0051287">
    <property type="term" value="F:NAD binding"/>
    <property type="evidence" value="ECO:0007669"/>
    <property type="project" value="InterPro"/>
</dbReference>
<evidence type="ECO:0000313" key="10">
    <source>
        <dbReference type="Proteomes" id="UP000278962"/>
    </source>
</evidence>
<evidence type="ECO:0000256" key="5">
    <source>
        <dbReference type="ARBA" id="ARBA00023027"/>
    </source>
</evidence>
<dbReference type="NCBIfam" id="TIGR01962">
    <property type="entry name" value="NuoD"/>
    <property type="match status" value="1"/>
</dbReference>
<evidence type="ECO:0000256" key="7">
    <source>
        <dbReference type="RuleBase" id="RU003685"/>
    </source>
</evidence>
<dbReference type="EC" id="7.1.1.-" evidence="6"/>
<dbReference type="NCBIfam" id="NF004739">
    <property type="entry name" value="PRK06075.1"/>
    <property type="match status" value="1"/>
</dbReference>